<gene>
    <name evidence="3" type="ORF">VSS37_20450</name>
</gene>
<keyword evidence="4" id="KW-1185">Reference proteome</keyword>
<feature type="region of interest" description="Disordered" evidence="1">
    <location>
        <begin position="1"/>
        <end position="22"/>
    </location>
</feature>
<dbReference type="SUPFAM" id="SSF52980">
    <property type="entry name" value="Restriction endonuclease-like"/>
    <property type="match status" value="1"/>
</dbReference>
<dbReference type="PANTHER" id="PTHR36558">
    <property type="entry name" value="GLR1098 PROTEIN"/>
    <property type="match status" value="1"/>
</dbReference>
<keyword evidence="3" id="KW-0255">Endonuclease</keyword>
<dbReference type="PANTHER" id="PTHR36558:SF1">
    <property type="entry name" value="RESTRICTION ENDONUCLEASE DOMAIN-CONTAINING PROTEIN-RELATED"/>
    <property type="match status" value="1"/>
</dbReference>
<evidence type="ECO:0000259" key="2">
    <source>
        <dbReference type="Pfam" id="PF05685"/>
    </source>
</evidence>
<accession>A0ABU6D2X2</accession>
<dbReference type="GO" id="GO:0004519">
    <property type="term" value="F:endonuclease activity"/>
    <property type="evidence" value="ECO:0007669"/>
    <property type="project" value="UniProtKB-KW"/>
</dbReference>
<evidence type="ECO:0000313" key="3">
    <source>
        <dbReference type="EMBL" id="MEB4593360.1"/>
    </source>
</evidence>
<keyword evidence="3" id="KW-0540">Nuclease</keyword>
<organism evidence="3 4">
    <name type="scientific">Candidatus Thiothrix phosphatis</name>
    <dbReference type="NCBI Taxonomy" id="3112415"/>
    <lineage>
        <taxon>Bacteria</taxon>
        <taxon>Pseudomonadati</taxon>
        <taxon>Pseudomonadota</taxon>
        <taxon>Gammaproteobacteria</taxon>
        <taxon>Thiotrichales</taxon>
        <taxon>Thiotrichaceae</taxon>
        <taxon>Thiothrix</taxon>
    </lineage>
</organism>
<reference evidence="4" key="1">
    <citation type="submission" date="2023-07" db="EMBL/GenBank/DDBJ databases">
        <title>The carbon used by Thiothrix.</title>
        <authorList>
            <person name="Chen L."/>
        </authorList>
    </citation>
    <scope>NUCLEOTIDE SEQUENCE [LARGE SCALE GENOMIC DNA]</scope>
</reference>
<dbReference type="RefSeq" id="WP_324698209.1">
    <property type="nucleotide sequence ID" value="NZ_JAYMYJ010000155.1"/>
</dbReference>
<dbReference type="CDD" id="cd06260">
    <property type="entry name" value="DUF820-like"/>
    <property type="match status" value="1"/>
</dbReference>
<keyword evidence="3" id="KW-0378">Hydrolase</keyword>
<evidence type="ECO:0000313" key="4">
    <source>
        <dbReference type="Proteomes" id="UP001308005"/>
    </source>
</evidence>
<proteinExistence type="predicted"/>
<dbReference type="InterPro" id="IPR008538">
    <property type="entry name" value="Uma2"/>
</dbReference>
<sequence length="188" mass="21201">MPAVATPAPRLSEQDYLEGEKSSDIRHEYVDGQVYAMAGASKRHGVIAGNLFAHLREKSKGMPCTVYQSDMKVRTAGRKGYYYPDVVVGCEPDDADDYFLEKPCLIIEVLSASTEKRDRTEKLLSYMNIPTLRAYLLVGQEQPEVEMFYREPDGNWWVQSFSGLDASIVLPCPETTLALVDVYESVRF</sequence>
<feature type="domain" description="Putative restriction endonuclease" evidence="2">
    <location>
        <begin position="14"/>
        <end position="169"/>
    </location>
</feature>
<name>A0ABU6D2X2_9GAMM</name>
<dbReference type="Gene3D" id="3.90.1570.10">
    <property type="entry name" value="tt1808, chain A"/>
    <property type="match status" value="1"/>
</dbReference>
<dbReference type="InterPro" id="IPR011335">
    <property type="entry name" value="Restrct_endonuc-II-like"/>
</dbReference>
<comment type="caution">
    <text evidence="3">The sequence shown here is derived from an EMBL/GenBank/DDBJ whole genome shotgun (WGS) entry which is preliminary data.</text>
</comment>
<dbReference type="InterPro" id="IPR012296">
    <property type="entry name" value="Nuclease_put_TT1808"/>
</dbReference>
<dbReference type="Proteomes" id="UP001308005">
    <property type="component" value="Unassembled WGS sequence"/>
</dbReference>
<dbReference type="Pfam" id="PF05685">
    <property type="entry name" value="Uma2"/>
    <property type="match status" value="1"/>
</dbReference>
<protein>
    <submittedName>
        <fullName evidence="3">Uma2 family endonuclease</fullName>
    </submittedName>
</protein>
<dbReference type="EMBL" id="JAYMYJ010000155">
    <property type="protein sequence ID" value="MEB4593360.1"/>
    <property type="molecule type" value="Genomic_DNA"/>
</dbReference>
<evidence type="ECO:0000256" key="1">
    <source>
        <dbReference type="SAM" id="MobiDB-lite"/>
    </source>
</evidence>